<dbReference type="AlphaFoldDB" id="A0A7K8XQ04"/>
<dbReference type="InterPro" id="IPR010099">
    <property type="entry name" value="SDR39U1"/>
</dbReference>
<dbReference type="InterPro" id="IPR013549">
    <property type="entry name" value="DUF1731"/>
</dbReference>
<evidence type="ECO:0000259" key="2">
    <source>
        <dbReference type="Pfam" id="PF08338"/>
    </source>
</evidence>
<dbReference type="InterPro" id="IPR001509">
    <property type="entry name" value="Epimerase_deHydtase"/>
</dbReference>
<dbReference type="Pfam" id="PF08338">
    <property type="entry name" value="DUF1731"/>
    <property type="match status" value="1"/>
</dbReference>
<sequence length="290" mass="30662">GGGTGFVGRALTQLLRSRGHEVSVVSRRGGRDYIRWEDLSRCGLPLCDAVVNLAGENVLNPFRRWNDAFCKEIISSRVETTKTLAKAISDAEQPPHAWVLVTGVGYYPPSPTTEYTEDSPGGDFDFFSGLVSSWEAAAAIPGSPTRGVVVRSGVVLGQGGGAISQMLWPFHLGLGGPLGSGLQPFPWIHIRDLVGIVSHALESECVRGVLNGVSPAAATTSNGAFAQELAAALGRPALLSVPTWAVRAALGAERALLLLEGQRVVPKRTLESGYHFIFPDLAAALKDIVA</sequence>
<dbReference type="InterPro" id="IPR036291">
    <property type="entry name" value="NAD(P)-bd_dom_sf"/>
</dbReference>
<dbReference type="NCBIfam" id="TIGR01777">
    <property type="entry name" value="yfcH"/>
    <property type="match status" value="1"/>
</dbReference>
<dbReference type="Proteomes" id="UP000583613">
    <property type="component" value="Unassembled WGS sequence"/>
</dbReference>
<dbReference type="Pfam" id="PF01370">
    <property type="entry name" value="Epimerase"/>
    <property type="match status" value="1"/>
</dbReference>
<dbReference type="OrthoDB" id="276721at2759"/>
<dbReference type="PANTHER" id="PTHR11092:SF0">
    <property type="entry name" value="EPIMERASE FAMILY PROTEIN SDR39U1"/>
    <property type="match status" value="1"/>
</dbReference>
<evidence type="ECO:0000313" key="3">
    <source>
        <dbReference type="EMBL" id="NXF92756.1"/>
    </source>
</evidence>
<dbReference type="Gene3D" id="3.40.50.720">
    <property type="entry name" value="NAD(P)-binding Rossmann-like Domain"/>
    <property type="match status" value="1"/>
</dbReference>
<feature type="non-terminal residue" evidence="3">
    <location>
        <position position="290"/>
    </location>
</feature>
<comment type="caution">
    <text evidence="3">The sequence shown here is derived from an EMBL/GenBank/DDBJ whole genome shotgun (WGS) entry which is preliminary data.</text>
</comment>
<feature type="domain" description="DUF1731" evidence="2">
    <location>
        <begin position="241"/>
        <end position="288"/>
    </location>
</feature>
<dbReference type="EMBL" id="VWZE01015232">
    <property type="protein sequence ID" value="NXF92756.1"/>
    <property type="molecule type" value="Genomic_DNA"/>
</dbReference>
<dbReference type="PANTHER" id="PTHR11092">
    <property type="entry name" value="SUGAR NUCLEOTIDE EPIMERASE RELATED"/>
    <property type="match status" value="1"/>
</dbReference>
<keyword evidence="4" id="KW-1185">Reference proteome</keyword>
<dbReference type="SUPFAM" id="SSF51735">
    <property type="entry name" value="NAD(P)-binding Rossmann-fold domains"/>
    <property type="match status" value="1"/>
</dbReference>
<feature type="non-terminal residue" evidence="3">
    <location>
        <position position="1"/>
    </location>
</feature>
<proteinExistence type="predicted"/>
<feature type="domain" description="NAD-dependent epimerase/dehydratase" evidence="1">
    <location>
        <begin position="2"/>
        <end position="203"/>
    </location>
</feature>
<accession>A0A7K8XQ04</accession>
<reference evidence="3 4" key="1">
    <citation type="submission" date="2019-09" db="EMBL/GenBank/DDBJ databases">
        <title>Bird 10,000 Genomes (B10K) Project - Family phase.</title>
        <authorList>
            <person name="Zhang G."/>
        </authorList>
    </citation>
    <scope>NUCLEOTIDE SEQUENCE [LARGE SCALE GENOMIC DNA]</scope>
    <source>
        <strain evidence="3">B10K-DU-001-04</strain>
        <tissue evidence="3">Muscle</tissue>
    </source>
</reference>
<protein>
    <submittedName>
        <fullName evidence="3">D39U1 protein</fullName>
    </submittedName>
</protein>
<gene>
    <name evidence="3" type="primary">Sdr39u1</name>
    <name evidence="3" type="ORF">EUBBOU_R04429</name>
</gene>
<organism evidence="3 4">
    <name type="scientific">Eubucco bourcierii</name>
    <name type="common">red-headed barbet</name>
    <dbReference type="NCBI Taxonomy" id="91767"/>
    <lineage>
        <taxon>Eukaryota</taxon>
        <taxon>Metazoa</taxon>
        <taxon>Chordata</taxon>
        <taxon>Craniata</taxon>
        <taxon>Vertebrata</taxon>
        <taxon>Euteleostomi</taxon>
        <taxon>Archelosauria</taxon>
        <taxon>Archosauria</taxon>
        <taxon>Dinosauria</taxon>
        <taxon>Saurischia</taxon>
        <taxon>Theropoda</taxon>
        <taxon>Coelurosauria</taxon>
        <taxon>Aves</taxon>
        <taxon>Neognathae</taxon>
        <taxon>Neoaves</taxon>
        <taxon>Telluraves</taxon>
        <taxon>Coraciimorphae</taxon>
        <taxon>Piciformes</taxon>
        <taxon>Ramphastidae</taxon>
        <taxon>Eubucco</taxon>
    </lineage>
</organism>
<name>A0A7K8XQ04_9PICI</name>
<evidence type="ECO:0000259" key="1">
    <source>
        <dbReference type="Pfam" id="PF01370"/>
    </source>
</evidence>
<evidence type="ECO:0000313" key="4">
    <source>
        <dbReference type="Proteomes" id="UP000583613"/>
    </source>
</evidence>